<feature type="compositionally biased region" description="Polar residues" evidence="1">
    <location>
        <begin position="435"/>
        <end position="453"/>
    </location>
</feature>
<protein>
    <recommendedName>
        <fullName evidence="2">DNA replication regulator Sld3 C-terminal domain-containing protein</fullName>
    </recommendedName>
</protein>
<comment type="caution">
    <text evidence="3">The sequence shown here is derived from an EMBL/GenBank/DDBJ whole genome shotgun (WGS) entry which is preliminary data.</text>
</comment>
<dbReference type="Gene3D" id="1.20.58.2130">
    <property type="match status" value="1"/>
</dbReference>
<dbReference type="AlphaFoldDB" id="A0AAV0AN05"/>
<evidence type="ECO:0000259" key="2">
    <source>
        <dbReference type="Pfam" id="PF08639"/>
    </source>
</evidence>
<feature type="region of interest" description="Disordered" evidence="1">
    <location>
        <begin position="38"/>
        <end position="60"/>
    </location>
</feature>
<name>A0AAV0AN05_PHAPC</name>
<feature type="compositionally biased region" description="Polar residues" evidence="1">
    <location>
        <begin position="303"/>
        <end position="314"/>
    </location>
</feature>
<organism evidence="3 4">
    <name type="scientific">Phakopsora pachyrhizi</name>
    <name type="common">Asian soybean rust disease fungus</name>
    <dbReference type="NCBI Taxonomy" id="170000"/>
    <lineage>
        <taxon>Eukaryota</taxon>
        <taxon>Fungi</taxon>
        <taxon>Dikarya</taxon>
        <taxon>Basidiomycota</taxon>
        <taxon>Pucciniomycotina</taxon>
        <taxon>Pucciniomycetes</taxon>
        <taxon>Pucciniales</taxon>
        <taxon>Phakopsoraceae</taxon>
        <taxon>Phakopsora</taxon>
    </lineage>
</organism>
<dbReference type="EMBL" id="CALTRL010000648">
    <property type="protein sequence ID" value="CAH7669080.1"/>
    <property type="molecule type" value="Genomic_DNA"/>
</dbReference>
<feature type="region of interest" description="Disordered" evidence="1">
    <location>
        <begin position="298"/>
        <end position="329"/>
    </location>
</feature>
<feature type="compositionally biased region" description="Polar residues" evidence="1">
    <location>
        <begin position="496"/>
        <end position="510"/>
    </location>
</feature>
<keyword evidence="4" id="KW-1185">Reference proteome</keyword>
<proteinExistence type="predicted"/>
<accession>A0AAV0AN05</accession>
<feature type="domain" description="DNA replication regulator Sld3 C-terminal" evidence="2">
    <location>
        <begin position="149"/>
        <end position="543"/>
    </location>
</feature>
<sequence>MEDKSYTLGPSFLCPFGWPAQPIYPIDLDHSDLVEGLRSRKDQSDSHRAGLSNQPSNRLPANLLDRGSESQFQFNQLWVQIFNHQDYYNNPIVGGSDEVNDRMVTLDFELNRLYLESLYLNGLRLDHSDSLTGKELSRRLRCYSEEFKGAEEGLIELYESFIIPEDYLAQKWTEEVKRFIQDPNLREDDLRDLMKGEDDGENDEDEDQVFHRNEKQVIKLLIDHSKLFQDVSRASGVTESPSFDSQDQDLTKNRFSKGRTLKEWLEIWSVRETELQIVLLLEIIILTNSSLAHGSQLFHRRQLSSPRKGNNSIDLGSKEGKKKSDLSDQPNVSAVVDDLEMLLEGLVDRLAMWQVIAGFENEFSNLLSDRKAQTNGDSQDTQEDLENLDETQRFWTDVVEEHYASQLPLLNPSFRPKLFPTSIYDPSSSSLLPSQFDSKAQSKSNYPASSVHRTPNLKRLERIALKEASLNQSKNNLLSPTMMKLKGIKDRKPITKRSSISESSLKFQRTSSSSSNSRSLFNRREVNMSKVPSLTKLPIQKVRSSSSGSNLIGRGVWGQANNRMPGELQLLNKRKQNSPRKESIVQTELIMTPRKSNKRSSGFDEKGSEIMYKGNDVGCKFVLVPDTPQATRKKS</sequence>
<reference evidence="3" key="1">
    <citation type="submission" date="2022-06" db="EMBL/GenBank/DDBJ databases">
        <authorList>
            <consortium name="SYNGENTA / RWTH Aachen University"/>
        </authorList>
    </citation>
    <scope>NUCLEOTIDE SEQUENCE</scope>
</reference>
<dbReference type="Proteomes" id="UP001153365">
    <property type="component" value="Unassembled WGS sequence"/>
</dbReference>
<gene>
    <name evidence="3" type="ORF">PPACK8108_LOCUS3651</name>
</gene>
<feature type="compositionally biased region" description="Basic and acidic residues" evidence="1">
    <location>
        <begin position="38"/>
        <end position="48"/>
    </location>
</feature>
<dbReference type="InterPro" id="IPR013948">
    <property type="entry name" value="DNA_replication_reg_Sld3_C"/>
</dbReference>
<dbReference type="Pfam" id="PF08639">
    <property type="entry name" value="Sld3_STD"/>
    <property type="match status" value="1"/>
</dbReference>
<evidence type="ECO:0000256" key="1">
    <source>
        <dbReference type="SAM" id="MobiDB-lite"/>
    </source>
</evidence>
<feature type="compositionally biased region" description="Basic and acidic residues" evidence="1">
    <location>
        <begin position="316"/>
        <end position="326"/>
    </location>
</feature>
<feature type="region of interest" description="Disordered" evidence="1">
    <location>
        <begin position="434"/>
        <end position="455"/>
    </location>
</feature>
<feature type="region of interest" description="Disordered" evidence="1">
    <location>
        <begin position="476"/>
        <end position="522"/>
    </location>
</feature>
<evidence type="ECO:0000313" key="3">
    <source>
        <dbReference type="EMBL" id="CAH7669080.1"/>
    </source>
</evidence>
<evidence type="ECO:0000313" key="4">
    <source>
        <dbReference type="Proteomes" id="UP001153365"/>
    </source>
</evidence>